<evidence type="ECO:0000313" key="3">
    <source>
        <dbReference type="EMBL" id="CAB5079010.1"/>
    </source>
</evidence>
<dbReference type="EMBL" id="LR797822">
    <property type="protein sequence ID" value="CAB4241303.1"/>
    <property type="molecule type" value="Genomic_DNA"/>
</dbReference>
<evidence type="ECO:0000313" key="1">
    <source>
        <dbReference type="EMBL" id="CAB4120942.1"/>
    </source>
</evidence>
<proteinExistence type="predicted"/>
<organism evidence="2">
    <name type="scientific">uncultured Caudovirales phage</name>
    <dbReference type="NCBI Taxonomy" id="2100421"/>
    <lineage>
        <taxon>Viruses</taxon>
        <taxon>Duplodnaviria</taxon>
        <taxon>Heunggongvirae</taxon>
        <taxon>Uroviricota</taxon>
        <taxon>Caudoviricetes</taxon>
        <taxon>Peduoviridae</taxon>
        <taxon>Maltschvirus</taxon>
        <taxon>Maltschvirus maltsch</taxon>
    </lineage>
</organism>
<accession>A0A6J5T989</accession>
<evidence type="ECO:0000313" key="2">
    <source>
        <dbReference type="EMBL" id="CAB4241303.1"/>
    </source>
</evidence>
<name>A0A6J5T989_9CAUD</name>
<reference evidence="2" key="1">
    <citation type="submission" date="2020-05" db="EMBL/GenBank/DDBJ databases">
        <authorList>
            <person name="Chiriac C."/>
            <person name="Salcher M."/>
            <person name="Ghai R."/>
            <person name="Kavagutti S V."/>
        </authorList>
    </citation>
    <scope>NUCLEOTIDE SEQUENCE</scope>
</reference>
<dbReference type="EMBL" id="LR796136">
    <property type="protein sequence ID" value="CAB4120942.1"/>
    <property type="molecule type" value="Genomic_DNA"/>
</dbReference>
<dbReference type="EMBL" id="LR798189">
    <property type="protein sequence ID" value="CAB5079010.1"/>
    <property type="molecule type" value="Genomic_DNA"/>
</dbReference>
<sequence>MAQPTPYSRKFDFTGFSATQPSDQQPGVQIDSEYNAVKVTLDAILTNLVMIQRDDGAPKNGIVTLDTLASDVLTTLGGGATWIPKGAWTTALVYAVGNVVSNSGTTYVCAVAHTAGTFATDLAANKWVAIFGTVMASVPDNSVSTIKIVDGAVTAAKLGFTALDLTGTLRGQGGLAAGTAIAGGYTISGKAASSDAYVSIARTTRSQGTVGLRIDGGTSGSIWEARQASGIDALSFYNSLGAVTTATFNSNGTVDWTSAQRVTGWTIPASGAGLELGYSASVGLVQAYDRAGSVWKPIQVSGITVAIQASGTTVATANTGSFDITEGTVNSQPLGYRGIPQVTATAAYTLALTDAGKHISITTGGVIIPANATVAFPIGATIAVYNDSAASQSISITTDTLRLAGTATTGTRTLSLRGICTLVKVKATEWVATGNIS</sequence>
<gene>
    <name evidence="3" type="ORF">UFOVP145_51</name>
    <name evidence="1" type="ORF">UFOVP4_22</name>
    <name evidence="2" type="ORF">UFOVP64_37</name>
</gene>
<dbReference type="Gene3D" id="2.10.10.20">
    <property type="entry name" value="Carbohydrate-binding module superfamily 5/12"/>
    <property type="match status" value="1"/>
</dbReference>
<protein>
    <submittedName>
        <fullName evidence="2">Uncharacterized protein</fullName>
    </submittedName>
</protein>